<dbReference type="EMBL" id="BMKC01000001">
    <property type="protein sequence ID" value="GGA75489.1"/>
    <property type="molecule type" value="Genomic_DNA"/>
</dbReference>
<keyword evidence="1" id="KW-0472">Membrane</keyword>
<sequence length="188" mass="20344">MAIEFCPQEVAWGDVATWAGFAATAFAAWGVFRIANRDRSERELSRKEAERARASSLLPEFNHATATISAMLEYQRVRAHGVDPKGEFAIQMRDGFMRLTISGISAHADLSALSAEITGSVRLAATAIHRDQAYLAALPSANEADLIALADAIPVRAQASRNAVLAAAEKLWEVVEGADKEPPWRGQV</sequence>
<feature type="transmembrane region" description="Helical" evidence="1">
    <location>
        <begin position="15"/>
        <end position="35"/>
    </location>
</feature>
<name>A0ABQ1HFJ7_9GAMM</name>
<comment type="caution">
    <text evidence="2">The sequence shown here is derived from an EMBL/GenBank/DDBJ whole genome shotgun (WGS) entry which is preliminary data.</text>
</comment>
<evidence type="ECO:0000313" key="2">
    <source>
        <dbReference type="EMBL" id="GGA75489.1"/>
    </source>
</evidence>
<accession>A0ABQ1HFJ7</accession>
<organism evidence="2 3">
    <name type="scientific">Arenimonas soli</name>
    <dbReference type="NCBI Taxonomy" id="2269504"/>
    <lineage>
        <taxon>Bacteria</taxon>
        <taxon>Pseudomonadati</taxon>
        <taxon>Pseudomonadota</taxon>
        <taxon>Gammaproteobacteria</taxon>
        <taxon>Lysobacterales</taxon>
        <taxon>Lysobacteraceae</taxon>
        <taxon>Arenimonas</taxon>
    </lineage>
</organism>
<keyword evidence="1" id="KW-1133">Transmembrane helix</keyword>
<reference evidence="3" key="1">
    <citation type="journal article" date="2019" name="Int. J. Syst. Evol. Microbiol.">
        <title>The Global Catalogue of Microorganisms (GCM) 10K type strain sequencing project: providing services to taxonomists for standard genome sequencing and annotation.</title>
        <authorList>
            <consortium name="The Broad Institute Genomics Platform"/>
            <consortium name="The Broad Institute Genome Sequencing Center for Infectious Disease"/>
            <person name="Wu L."/>
            <person name="Ma J."/>
        </authorList>
    </citation>
    <scope>NUCLEOTIDE SEQUENCE [LARGE SCALE GENOMIC DNA]</scope>
    <source>
        <strain evidence="3">CGMCC 1.15905</strain>
    </source>
</reference>
<dbReference type="Proteomes" id="UP000623419">
    <property type="component" value="Unassembled WGS sequence"/>
</dbReference>
<evidence type="ECO:0000313" key="3">
    <source>
        <dbReference type="Proteomes" id="UP000623419"/>
    </source>
</evidence>
<keyword evidence="3" id="KW-1185">Reference proteome</keyword>
<protein>
    <submittedName>
        <fullName evidence="2">Uncharacterized protein</fullName>
    </submittedName>
</protein>
<gene>
    <name evidence="2" type="ORF">GCM10011521_12060</name>
</gene>
<proteinExistence type="predicted"/>
<keyword evidence="1" id="KW-0812">Transmembrane</keyword>
<evidence type="ECO:0000256" key="1">
    <source>
        <dbReference type="SAM" id="Phobius"/>
    </source>
</evidence>